<dbReference type="PANTHER" id="PTHR34070:SF1">
    <property type="entry name" value="DNA ALKYLATION REPAIR PROTEIN"/>
    <property type="match status" value="1"/>
</dbReference>
<organism evidence="1 2">
    <name type="scientific">Candidatus Falkowbacteria bacterium CG10_big_fil_rev_8_21_14_0_10_37_18</name>
    <dbReference type="NCBI Taxonomy" id="1974562"/>
    <lineage>
        <taxon>Bacteria</taxon>
        <taxon>Candidatus Falkowiibacteriota</taxon>
    </lineage>
</organism>
<accession>A0A2H0VBD2</accession>
<evidence type="ECO:0000313" key="1">
    <source>
        <dbReference type="EMBL" id="PIR95659.1"/>
    </source>
</evidence>
<gene>
    <name evidence="1" type="ORF">COT93_01350</name>
</gene>
<dbReference type="CDD" id="cd06561">
    <property type="entry name" value="AlkD_like"/>
    <property type="match status" value="1"/>
</dbReference>
<dbReference type="InterPro" id="IPR014825">
    <property type="entry name" value="DNA_alkylation"/>
</dbReference>
<reference evidence="2" key="1">
    <citation type="submission" date="2017-09" db="EMBL/GenBank/DDBJ databases">
        <title>Depth-based differentiation of microbial function through sediment-hosted aquifers and enrichment of novel symbionts in the deep terrestrial subsurface.</title>
        <authorList>
            <person name="Probst A.J."/>
            <person name="Ladd B."/>
            <person name="Jarett J.K."/>
            <person name="Geller-Mcgrath D.E."/>
            <person name="Sieber C.M.K."/>
            <person name="Emerson J.B."/>
            <person name="Anantharaman K."/>
            <person name="Thomas B.C."/>
            <person name="Malmstrom R."/>
            <person name="Stieglmeier M."/>
            <person name="Klingl A."/>
            <person name="Woyke T."/>
            <person name="Ryan C.M."/>
            <person name="Banfield J.F."/>
        </authorList>
    </citation>
    <scope>NUCLEOTIDE SEQUENCE [LARGE SCALE GENOMIC DNA]</scope>
</reference>
<evidence type="ECO:0000313" key="2">
    <source>
        <dbReference type="Proteomes" id="UP000229972"/>
    </source>
</evidence>
<proteinExistence type="predicted"/>
<name>A0A2H0VBD2_9BACT</name>
<dbReference type="Pfam" id="PF08713">
    <property type="entry name" value="DNA_alkylation"/>
    <property type="match status" value="1"/>
</dbReference>
<dbReference type="InterPro" id="IPR016024">
    <property type="entry name" value="ARM-type_fold"/>
</dbReference>
<comment type="caution">
    <text evidence="1">The sequence shown here is derived from an EMBL/GenBank/DDBJ whole genome shotgun (WGS) entry which is preliminary data.</text>
</comment>
<protein>
    <submittedName>
        <fullName evidence="1">DNA alkylation repair protein</fullName>
    </submittedName>
</protein>
<dbReference type="EMBL" id="PFAL01000013">
    <property type="protein sequence ID" value="PIR95659.1"/>
    <property type="molecule type" value="Genomic_DNA"/>
</dbReference>
<dbReference type="AlphaFoldDB" id="A0A2H0VBD2"/>
<dbReference type="SUPFAM" id="SSF48371">
    <property type="entry name" value="ARM repeat"/>
    <property type="match status" value="1"/>
</dbReference>
<dbReference type="PANTHER" id="PTHR34070">
    <property type="entry name" value="ARMADILLO-TYPE FOLD"/>
    <property type="match status" value="1"/>
</dbReference>
<dbReference type="Gene3D" id="1.25.10.90">
    <property type="match status" value="1"/>
</dbReference>
<sequence length="240" mass="27573">MPRLEQLQKELRQNADKSQAAILQRFFKTGPGQYGAGDVFLGLRVPLQRQIAARYTDLSYPELEALLADIIHEFRLVALLILVQKYQKTATLKERKLVVDFYLSHSKCINNWDLVDLSAPKILGDYLVQGKRGSALLLKMATSDNLWEKRIAMVSTYAFILDGDYNVTFSVAKKLLKDKHDLIHKAVGWMLREAGKRVSEKALLKFLDDNINYLPRTTLRYAIEKLTPAQRQDYLHHSLL</sequence>
<dbReference type="Proteomes" id="UP000229972">
    <property type="component" value="Unassembled WGS sequence"/>
</dbReference>